<dbReference type="Proteomes" id="UP000093695">
    <property type="component" value="Chromosome"/>
</dbReference>
<dbReference type="EMBL" id="CP016174">
    <property type="protein sequence ID" value="ANN18675.1"/>
    <property type="molecule type" value="Genomic_DNA"/>
</dbReference>
<gene>
    <name evidence="3" type="ORF">SD37_25640</name>
</gene>
<dbReference type="AlphaFoldDB" id="A0A193C2R5"/>
<feature type="transmembrane region" description="Helical" evidence="2">
    <location>
        <begin position="39"/>
        <end position="61"/>
    </location>
</feature>
<protein>
    <submittedName>
        <fullName evidence="3">Uncharacterized protein</fullName>
    </submittedName>
</protein>
<evidence type="ECO:0000256" key="1">
    <source>
        <dbReference type="SAM" id="MobiDB-lite"/>
    </source>
</evidence>
<name>A0A193C2R5_AMYOR</name>
<proteinExistence type="predicted"/>
<evidence type="ECO:0000313" key="3">
    <source>
        <dbReference type="EMBL" id="ANN18675.1"/>
    </source>
</evidence>
<keyword evidence="4" id="KW-1185">Reference proteome</keyword>
<keyword evidence="2" id="KW-0472">Membrane</keyword>
<evidence type="ECO:0000256" key="2">
    <source>
        <dbReference type="SAM" id="Phobius"/>
    </source>
</evidence>
<evidence type="ECO:0000313" key="4">
    <source>
        <dbReference type="Proteomes" id="UP000093695"/>
    </source>
</evidence>
<keyword evidence="2" id="KW-0812">Transmembrane</keyword>
<accession>A0A193C2R5</accession>
<organism evidence="3 4">
    <name type="scientific">Amycolatopsis orientalis</name>
    <name type="common">Nocardia orientalis</name>
    <dbReference type="NCBI Taxonomy" id="31958"/>
    <lineage>
        <taxon>Bacteria</taxon>
        <taxon>Bacillati</taxon>
        <taxon>Actinomycetota</taxon>
        <taxon>Actinomycetes</taxon>
        <taxon>Pseudonocardiales</taxon>
        <taxon>Pseudonocardiaceae</taxon>
        <taxon>Amycolatopsis</taxon>
    </lineage>
</organism>
<dbReference type="KEGG" id="aori:SD37_25640"/>
<sequence length="101" mass="10993">MRRWLELLSLGGLAVVGFAVGIAQQLGWLDKVAAKGVTTLTLIMVIGVVVVLLIELTPFALRRRNRGAQTVSGRRLREHGHHELPEDARPAASAAGDMIRF</sequence>
<reference evidence="3 4" key="1">
    <citation type="journal article" date="2015" name="Genome Announc.">
        <title>Draft Genome Sequence of Norvancomycin-Producing Strain Amycolatopsis orientalis CPCC200066.</title>
        <authorList>
            <person name="Lei X."/>
            <person name="Yuan F."/>
            <person name="Shi Y."/>
            <person name="Li X."/>
            <person name="Wang L."/>
            <person name="Hong B."/>
        </authorList>
    </citation>
    <scope>NUCLEOTIDE SEQUENCE [LARGE SCALE GENOMIC DNA]</scope>
    <source>
        <strain evidence="3 4">B-37</strain>
    </source>
</reference>
<feature type="compositionally biased region" description="Basic and acidic residues" evidence="1">
    <location>
        <begin position="80"/>
        <end position="89"/>
    </location>
</feature>
<dbReference type="STRING" id="31958.SD37_25640"/>
<feature type="region of interest" description="Disordered" evidence="1">
    <location>
        <begin position="66"/>
        <end position="101"/>
    </location>
</feature>
<keyword evidence="2" id="KW-1133">Transmembrane helix</keyword>